<accession>A0A839HMC2</accession>
<evidence type="ECO:0000313" key="2">
    <source>
        <dbReference type="EMBL" id="MBB1126702.1"/>
    </source>
</evidence>
<dbReference type="EMBL" id="JABVCQ010000024">
    <property type="protein sequence ID" value="MBB1126702.1"/>
    <property type="molecule type" value="Genomic_DNA"/>
</dbReference>
<dbReference type="Pfam" id="PF21912">
    <property type="entry name" value="Glyco_transf_99"/>
    <property type="match status" value="1"/>
</dbReference>
<dbReference type="RefSeq" id="WP_182584331.1">
    <property type="nucleotide sequence ID" value="NZ_JABVCQ010000024.1"/>
</dbReference>
<comment type="caution">
    <text evidence="2">The sequence shown here is derived from an EMBL/GenBank/DDBJ whole genome shotgun (WGS) entry which is preliminary data.</text>
</comment>
<protein>
    <recommendedName>
        <fullName evidence="1">Glycosyltransferase 99 N-terminal domain-containing protein</fullName>
    </recommendedName>
</protein>
<dbReference type="AlphaFoldDB" id="A0A839HMC2"/>
<dbReference type="Proteomes" id="UP000548632">
    <property type="component" value="Unassembled WGS sequence"/>
</dbReference>
<evidence type="ECO:0000259" key="1">
    <source>
        <dbReference type="Pfam" id="PF21912"/>
    </source>
</evidence>
<feature type="domain" description="Glycosyltransferase 99 N-terminal" evidence="1">
    <location>
        <begin position="26"/>
        <end position="204"/>
    </location>
</feature>
<keyword evidence="3" id="KW-1185">Reference proteome</keyword>
<gene>
    <name evidence="2" type="ORF">HUK38_10740</name>
</gene>
<name>A0A839HMC2_9GAMM</name>
<evidence type="ECO:0000313" key="3">
    <source>
        <dbReference type="Proteomes" id="UP000548632"/>
    </source>
</evidence>
<proteinExistence type="predicted"/>
<sequence>MDAAYGAGGDYDKPLTKWMLTGMFAAFLYPFVVRNRCAPYLWVAYKLITDLTPDQVCFIACPAYQVNPSDYAAAGRFECHAPRNDELGFIVPTAEQVASYAWFSLPETIYQRLKIQLRSDSLIWLHLIQHEDTEFTAALIAQLEIIQAQRELKAIITWCNCASLTAAAAAVHLPLIHCELGPLRDPWYQPLGYFDFNGVNGHTEAAARYQRFLLAAERPSPLTRTQLLALLRGPAYNDQVSDAGAWAMGVALQVEDDSNLLAYHRGLTPALVLEYVNEFIPAADLLIRSHPAGYFGAPRRGTIDDSPTSMAFVRRCQALVTLNSSVAVEALLAGIPTAILGEAPAVIAACDRLPAMQDANTTALDFLLLGYCVPYRQLFTIDYLCWRLTNPSEVDIRAHHLQILQQMTDDLI</sequence>
<reference evidence="2 3" key="1">
    <citation type="journal article" date="2020" name="Arch. Microbiol.">
        <title>The genome sequence of the giant phototrophic gammaproteobacterium Thiospirillum jenense gives insight into its physiological properties and phylogenetic relationships.</title>
        <authorList>
            <person name="Imhoff J.F."/>
            <person name="Meyer T.E."/>
            <person name="Kyndt J.A."/>
        </authorList>
    </citation>
    <scope>NUCLEOTIDE SEQUENCE [LARGE SCALE GENOMIC DNA]</scope>
    <source>
        <strain evidence="2 3">DSM 216</strain>
    </source>
</reference>
<organism evidence="2 3">
    <name type="scientific">Thiospirillum jenense</name>
    <dbReference type="NCBI Taxonomy" id="1653858"/>
    <lineage>
        <taxon>Bacteria</taxon>
        <taxon>Pseudomonadati</taxon>
        <taxon>Pseudomonadota</taxon>
        <taxon>Gammaproteobacteria</taxon>
        <taxon>Chromatiales</taxon>
        <taxon>Chromatiaceae</taxon>
        <taxon>Thiospirillum</taxon>
    </lineage>
</organism>
<dbReference type="InterPro" id="IPR054112">
    <property type="entry name" value="Glyco_transf_99_N"/>
</dbReference>